<gene>
    <name evidence="2" type="ORF">A2557_04910</name>
</gene>
<dbReference type="Proteomes" id="UP000177583">
    <property type="component" value="Unassembled WGS sequence"/>
</dbReference>
<protein>
    <submittedName>
        <fullName evidence="2">3-oxoacyl-ACP reductase</fullName>
    </submittedName>
</protein>
<comment type="caution">
    <text evidence="2">The sequence shown here is derived from an EMBL/GenBank/DDBJ whole genome shotgun (WGS) entry which is preliminary data.</text>
</comment>
<proteinExistence type="inferred from homology"/>
<dbReference type="Gene3D" id="3.40.50.720">
    <property type="entry name" value="NAD(P)-binding Rossmann-like Domain"/>
    <property type="match status" value="1"/>
</dbReference>
<dbReference type="InterPro" id="IPR002347">
    <property type="entry name" value="SDR_fam"/>
</dbReference>
<dbReference type="PANTHER" id="PTHR42879">
    <property type="entry name" value="3-OXOACYL-(ACYL-CARRIER-PROTEIN) REDUCTASE"/>
    <property type="match status" value="1"/>
</dbReference>
<dbReference type="InterPro" id="IPR050259">
    <property type="entry name" value="SDR"/>
</dbReference>
<dbReference type="EMBL" id="MFNF01000027">
    <property type="protein sequence ID" value="OGH01919.1"/>
    <property type="molecule type" value="Genomic_DNA"/>
</dbReference>
<name>A0A1F6GV56_9PROT</name>
<dbReference type="PANTHER" id="PTHR42879:SF6">
    <property type="entry name" value="NADPH-DEPENDENT REDUCTASE BACG"/>
    <property type="match status" value="1"/>
</dbReference>
<dbReference type="InterPro" id="IPR036291">
    <property type="entry name" value="NAD(P)-bd_dom_sf"/>
</dbReference>
<evidence type="ECO:0000256" key="1">
    <source>
        <dbReference type="ARBA" id="ARBA00006484"/>
    </source>
</evidence>
<evidence type="ECO:0000313" key="2">
    <source>
        <dbReference type="EMBL" id="OGH01919.1"/>
    </source>
</evidence>
<dbReference type="AlphaFoldDB" id="A0A1F6GV56"/>
<dbReference type="SUPFAM" id="SSF51735">
    <property type="entry name" value="NAD(P)-binding Rossmann-fold domains"/>
    <property type="match status" value="1"/>
</dbReference>
<reference evidence="2 3" key="1">
    <citation type="journal article" date="2016" name="Nat. Commun.">
        <title>Thousands of microbial genomes shed light on interconnected biogeochemical processes in an aquifer system.</title>
        <authorList>
            <person name="Anantharaman K."/>
            <person name="Brown C.T."/>
            <person name="Hug L.A."/>
            <person name="Sharon I."/>
            <person name="Castelle C.J."/>
            <person name="Probst A.J."/>
            <person name="Thomas B.C."/>
            <person name="Singh A."/>
            <person name="Wilkins M.J."/>
            <person name="Karaoz U."/>
            <person name="Brodie E.L."/>
            <person name="Williams K.H."/>
            <person name="Hubbard S.S."/>
            <person name="Banfield J.F."/>
        </authorList>
    </citation>
    <scope>NUCLEOTIDE SEQUENCE [LARGE SCALE GENOMIC DNA]</scope>
</reference>
<accession>A0A1F6GV56</accession>
<sequence length="269" mass="28272">MSPTQNSLAPQGQPKVAFLAASSRGIGYGVARALAERGGRLFLGGRDGNSLAEAARNLSLDYGVEVGFSFLDAADPLSIKAWLEAGFGRFGQVNQLLVNAGGPPPGGFDQFLDGVWTQAFEQNLMSAVRLVRGVLPSMRRQGGGAILTVTSSSVKESIDGLLLSNVMRSAVAGLVKSLARELGPQNIRVNNLMPGKIDTERIHSLDFNLARAKGISTEEQRQQSQANIPLGRYGTIEEIGKVGAFLLSGEAGYLSGQSIAVDGAAMKAL</sequence>
<dbReference type="Pfam" id="PF13561">
    <property type="entry name" value="adh_short_C2"/>
    <property type="match status" value="1"/>
</dbReference>
<dbReference type="PRINTS" id="PR00081">
    <property type="entry name" value="GDHRDH"/>
</dbReference>
<comment type="similarity">
    <text evidence="1">Belongs to the short-chain dehydrogenases/reductases (SDR) family.</text>
</comment>
<organism evidence="2 3">
    <name type="scientific">Candidatus Lambdaproteobacteria bacterium RIFOXYD2_FULL_56_26</name>
    <dbReference type="NCBI Taxonomy" id="1817773"/>
    <lineage>
        <taxon>Bacteria</taxon>
        <taxon>Pseudomonadati</taxon>
        <taxon>Pseudomonadota</taxon>
        <taxon>Candidatus Lambdaproteobacteria</taxon>
    </lineage>
</organism>
<evidence type="ECO:0000313" key="3">
    <source>
        <dbReference type="Proteomes" id="UP000177583"/>
    </source>
</evidence>